<dbReference type="GO" id="GO:0030163">
    <property type="term" value="P:protein catabolic process"/>
    <property type="evidence" value="ECO:0007669"/>
    <property type="project" value="InterPro"/>
</dbReference>
<accession>A0A2T6BYX4</accession>
<feature type="active site" evidence="1">
    <location>
        <position position="288"/>
    </location>
</feature>
<dbReference type="GO" id="GO:0005524">
    <property type="term" value="F:ATP binding"/>
    <property type="evidence" value="ECO:0007669"/>
    <property type="project" value="InterPro"/>
</dbReference>
<dbReference type="OrthoDB" id="2356897at2"/>
<dbReference type="SUPFAM" id="SSF50156">
    <property type="entry name" value="PDZ domain-like"/>
    <property type="match status" value="1"/>
</dbReference>
<keyword evidence="1" id="KW-0378">Hydrolase</keyword>
<comment type="similarity">
    <text evidence="1">Belongs to the peptidase S16 family.</text>
</comment>
<keyword evidence="6" id="KW-1185">Reference proteome</keyword>
<dbReference type="Proteomes" id="UP000244240">
    <property type="component" value="Unassembled WGS sequence"/>
</dbReference>
<evidence type="ECO:0000259" key="4">
    <source>
        <dbReference type="PROSITE" id="PS51786"/>
    </source>
</evidence>
<dbReference type="Gene3D" id="2.30.42.10">
    <property type="match status" value="1"/>
</dbReference>
<proteinExistence type="inferred from homology"/>
<dbReference type="InterPro" id="IPR036034">
    <property type="entry name" value="PDZ_sf"/>
</dbReference>
<keyword evidence="2" id="KW-1133">Transmembrane helix</keyword>
<dbReference type="NCBIfam" id="NF041438">
    <property type="entry name" value="SepM_fam_S16"/>
    <property type="match status" value="1"/>
</dbReference>
<dbReference type="GO" id="GO:0004176">
    <property type="term" value="F:ATP-dependent peptidase activity"/>
    <property type="evidence" value="ECO:0007669"/>
    <property type="project" value="UniProtKB-UniRule"/>
</dbReference>
<reference evidence="5 6" key="1">
    <citation type="submission" date="2018-04" db="EMBL/GenBank/DDBJ databases">
        <title>Genomic Encyclopedia of Archaeal and Bacterial Type Strains, Phase II (KMG-II): from individual species to whole genera.</title>
        <authorList>
            <person name="Goeker M."/>
        </authorList>
    </citation>
    <scope>NUCLEOTIDE SEQUENCE [LARGE SCALE GENOMIC DNA]</scope>
    <source>
        <strain evidence="5 6">DSM 45787</strain>
    </source>
</reference>
<dbReference type="InterPro" id="IPR001478">
    <property type="entry name" value="PDZ"/>
</dbReference>
<name>A0A2T6BYX4_9BACL</name>
<evidence type="ECO:0000256" key="2">
    <source>
        <dbReference type="SAM" id="Phobius"/>
    </source>
</evidence>
<sequence>MKNPKPWYRRTWVVTGLAVAVLFAILFMVPVPYYIVQPGSALEVRPMIRVEGTETREKGGFFMTTVSMREGNVLGILASRLDPRFELVPKDKVLMEGEDPEDYQRRQVEIMDRSQQNAVLAAFRETGKKVKEKLLGVRVFRVLKEMPAEKVLKEGDLITKVDGKKVRSSEELIAYLKGKSVGDKVQLQVKRKGDILVEEVKLGNLGKTGTKERPGIGIEPVTERKIQTDPKVTVQADDIGGPSAGLMFTLEIINQLTNGNLTHGYRVAGTGTITPEGKVGQIGGIQHKIIAAEEENVDIFFVPADTHPGDSNEKRAKETARKIGADLKLVPVENLEDALTFLEKQERKNQAS</sequence>
<dbReference type="Gene3D" id="3.30.230.10">
    <property type="match status" value="1"/>
</dbReference>
<dbReference type="GO" id="GO:0004252">
    <property type="term" value="F:serine-type endopeptidase activity"/>
    <property type="evidence" value="ECO:0007669"/>
    <property type="project" value="UniProtKB-UniRule"/>
</dbReference>
<dbReference type="Pfam" id="PF13180">
    <property type="entry name" value="PDZ_2"/>
    <property type="match status" value="1"/>
</dbReference>
<dbReference type="GO" id="GO:0006508">
    <property type="term" value="P:proteolysis"/>
    <property type="evidence" value="ECO:0007669"/>
    <property type="project" value="UniProtKB-KW"/>
</dbReference>
<organism evidence="5 6">
    <name type="scientific">Melghirimyces profundicolus</name>
    <dbReference type="NCBI Taxonomy" id="1242148"/>
    <lineage>
        <taxon>Bacteria</taxon>
        <taxon>Bacillati</taxon>
        <taxon>Bacillota</taxon>
        <taxon>Bacilli</taxon>
        <taxon>Bacillales</taxon>
        <taxon>Thermoactinomycetaceae</taxon>
        <taxon>Melghirimyces</taxon>
    </lineage>
</organism>
<keyword evidence="1" id="KW-0720">Serine protease</keyword>
<evidence type="ECO:0000256" key="1">
    <source>
        <dbReference type="PROSITE-ProRule" id="PRU01122"/>
    </source>
</evidence>
<evidence type="ECO:0000313" key="5">
    <source>
        <dbReference type="EMBL" id="PTX61246.1"/>
    </source>
</evidence>
<feature type="domain" description="Lon proteolytic" evidence="4">
    <location>
        <begin position="238"/>
        <end position="345"/>
    </location>
</feature>
<dbReference type="InterPro" id="IPR008269">
    <property type="entry name" value="Lon_proteolytic"/>
</dbReference>
<keyword evidence="2" id="KW-0812">Transmembrane</keyword>
<dbReference type="SMART" id="SM00228">
    <property type="entry name" value="PDZ"/>
    <property type="match status" value="1"/>
</dbReference>
<dbReference type="SUPFAM" id="SSF54211">
    <property type="entry name" value="Ribosomal protein S5 domain 2-like"/>
    <property type="match status" value="1"/>
</dbReference>
<dbReference type="EMBL" id="QBKR01000007">
    <property type="protein sequence ID" value="PTX61246.1"/>
    <property type="molecule type" value="Genomic_DNA"/>
</dbReference>
<evidence type="ECO:0000259" key="3">
    <source>
        <dbReference type="PROSITE" id="PS50106"/>
    </source>
</evidence>
<dbReference type="EC" id="3.4.21.53" evidence="1"/>
<feature type="active site" evidence="1">
    <location>
        <position position="243"/>
    </location>
</feature>
<evidence type="ECO:0000313" key="6">
    <source>
        <dbReference type="Proteomes" id="UP000244240"/>
    </source>
</evidence>
<protein>
    <recommendedName>
        <fullName evidence="1">endopeptidase La</fullName>
        <ecNumber evidence="1">3.4.21.53</ecNumber>
    </recommendedName>
</protein>
<gene>
    <name evidence="5" type="ORF">C8P63_10741</name>
</gene>
<dbReference type="InterPro" id="IPR014721">
    <property type="entry name" value="Ribsml_uS5_D2-typ_fold_subgr"/>
</dbReference>
<dbReference type="InterPro" id="IPR027065">
    <property type="entry name" value="Lon_Prtase"/>
</dbReference>
<feature type="domain" description="PDZ" evidence="3">
    <location>
        <begin position="107"/>
        <end position="193"/>
    </location>
</feature>
<dbReference type="Pfam" id="PF05362">
    <property type="entry name" value="Lon_C"/>
    <property type="match status" value="1"/>
</dbReference>
<dbReference type="PROSITE" id="PS50106">
    <property type="entry name" value="PDZ"/>
    <property type="match status" value="1"/>
</dbReference>
<comment type="catalytic activity">
    <reaction evidence="1">
        <text>Hydrolysis of proteins in presence of ATP.</text>
        <dbReference type="EC" id="3.4.21.53"/>
    </reaction>
</comment>
<dbReference type="PANTHER" id="PTHR10046">
    <property type="entry name" value="ATP DEPENDENT LON PROTEASE FAMILY MEMBER"/>
    <property type="match status" value="1"/>
</dbReference>
<keyword evidence="1" id="KW-0645">Protease</keyword>
<comment type="caution">
    <text evidence="5">The sequence shown here is derived from an EMBL/GenBank/DDBJ whole genome shotgun (WGS) entry which is preliminary data.</text>
</comment>
<dbReference type="AlphaFoldDB" id="A0A2T6BYX4"/>
<dbReference type="InterPro" id="IPR020568">
    <property type="entry name" value="Ribosomal_Su5_D2-typ_SF"/>
</dbReference>
<dbReference type="PROSITE" id="PS51786">
    <property type="entry name" value="LON_PROTEOLYTIC"/>
    <property type="match status" value="1"/>
</dbReference>
<dbReference type="RefSeq" id="WP_108022546.1">
    <property type="nucleotide sequence ID" value="NZ_QBKR01000007.1"/>
</dbReference>
<keyword evidence="2" id="KW-0472">Membrane</keyword>
<feature type="transmembrane region" description="Helical" evidence="2">
    <location>
        <begin position="12"/>
        <end position="35"/>
    </location>
</feature>